<dbReference type="EMBL" id="WIGO01000021">
    <property type="protein sequence ID" value="KAF6838048.1"/>
    <property type="molecule type" value="Genomic_DNA"/>
</dbReference>
<sequence length="66" mass="6884">MTISQRQRTCDQLSEPPSLSSATNANRRIKDVSRQKRPADSAAGGGAARSGGGDAAGVNRDTVDRL</sequence>
<feature type="compositionally biased region" description="Basic and acidic residues" evidence="1">
    <location>
        <begin position="28"/>
        <end position="39"/>
    </location>
</feature>
<feature type="compositionally biased region" description="Gly residues" evidence="1">
    <location>
        <begin position="43"/>
        <end position="55"/>
    </location>
</feature>
<evidence type="ECO:0000313" key="2">
    <source>
        <dbReference type="EMBL" id="KAF6838048.1"/>
    </source>
</evidence>
<name>A0A8H6KVH9_9PEZI</name>
<reference evidence="2" key="1">
    <citation type="journal article" date="2020" name="Phytopathology">
        <title>Genome Sequence Resources of Colletotrichum truncatum, C. plurivorum, C. musicola, and C. sojae: Four Species Pathogenic to Soybean (Glycine max).</title>
        <authorList>
            <person name="Rogerio F."/>
            <person name="Boufleur T.R."/>
            <person name="Ciampi-Guillardi M."/>
            <person name="Sukno S.A."/>
            <person name="Thon M.R."/>
            <person name="Massola Junior N.S."/>
            <person name="Baroncelli R."/>
        </authorList>
    </citation>
    <scope>NUCLEOTIDE SEQUENCE</scope>
    <source>
        <strain evidence="2">LFN00145</strain>
    </source>
</reference>
<dbReference type="AlphaFoldDB" id="A0A8H6KVH9"/>
<feature type="compositionally biased region" description="Polar residues" evidence="1">
    <location>
        <begin position="1"/>
        <end position="26"/>
    </location>
</feature>
<keyword evidence="3" id="KW-1185">Reference proteome</keyword>
<comment type="caution">
    <text evidence="2">The sequence shown here is derived from an EMBL/GenBank/DDBJ whole genome shotgun (WGS) entry which is preliminary data.</text>
</comment>
<gene>
    <name evidence="2" type="ORF">CPLU01_02656</name>
</gene>
<dbReference type="Proteomes" id="UP000654918">
    <property type="component" value="Unassembled WGS sequence"/>
</dbReference>
<protein>
    <submittedName>
        <fullName evidence="2">Uncharacterized protein</fullName>
    </submittedName>
</protein>
<feature type="region of interest" description="Disordered" evidence="1">
    <location>
        <begin position="1"/>
        <end position="66"/>
    </location>
</feature>
<accession>A0A8H6KVH9</accession>
<organism evidence="2 3">
    <name type="scientific">Colletotrichum plurivorum</name>
    <dbReference type="NCBI Taxonomy" id="2175906"/>
    <lineage>
        <taxon>Eukaryota</taxon>
        <taxon>Fungi</taxon>
        <taxon>Dikarya</taxon>
        <taxon>Ascomycota</taxon>
        <taxon>Pezizomycotina</taxon>
        <taxon>Sordariomycetes</taxon>
        <taxon>Hypocreomycetidae</taxon>
        <taxon>Glomerellales</taxon>
        <taxon>Glomerellaceae</taxon>
        <taxon>Colletotrichum</taxon>
        <taxon>Colletotrichum orchidearum species complex</taxon>
    </lineage>
</organism>
<evidence type="ECO:0000313" key="3">
    <source>
        <dbReference type="Proteomes" id="UP000654918"/>
    </source>
</evidence>
<evidence type="ECO:0000256" key="1">
    <source>
        <dbReference type="SAM" id="MobiDB-lite"/>
    </source>
</evidence>
<proteinExistence type="predicted"/>